<feature type="region of interest" description="Disordered" evidence="1">
    <location>
        <begin position="141"/>
        <end position="162"/>
    </location>
</feature>
<gene>
    <name evidence="2" type="ORF">EGO51_05725</name>
</gene>
<accession>A0A5J5LI52</accession>
<sequence>MLLERRHLSLALVMLLTASAGCSGLLGTDSGTDGTDAEVTATQIDANGPAPGSSGFDAAAVERGHFETLSNSSFTTSLSFQLSTVRDGENRSVFINRTIAIDRDSDRSLATGELVQASGDTLATTTYTADGTTAERRVLTRGDDTRTDYRSASPPYDGQVQPVNESSVIDRSLLQSLGSDINWTYAGTETVDGDSVSRFEATGSDVTGFAADDAVSTNVSANGTTDSASATVLVDDDGVVRSFQYRVTTERDGQPVTVTLSLSVSKVDDTIVAEPDWLSKAAN</sequence>
<evidence type="ECO:0008006" key="4">
    <source>
        <dbReference type="Google" id="ProtNLM"/>
    </source>
</evidence>
<dbReference type="RefSeq" id="WP_151103118.1">
    <property type="nucleotide sequence ID" value="NZ_RQWK01000001.1"/>
</dbReference>
<protein>
    <recommendedName>
        <fullName evidence="4">LppX_LprAFG lipoprotein</fullName>
    </recommendedName>
</protein>
<organism evidence="2 3">
    <name type="scientific">Haloarcula hispanica</name>
    <dbReference type="NCBI Taxonomy" id="51589"/>
    <lineage>
        <taxon>Archaea</taxon>
        <taxon>Methanobacteriati</taxon>
        <taxon>Methanobacteriota</taxon>
        <taxon>Stenosarchaea group</taxon>
        <taxon>Halobacteria</taxon>
        <taxon>Halobacteriales</taxon>
        <taxon>Haloarculaceae</taxon>
        <taxon>Haloarcula</taxon>
    </lineage>
</organism>
<name>A0A5J5LI52_HALHI</name>
<evidence type="ECO:0000313" key="3">
    <source>
        <dbReference type="Proteomes" id="UP000326244"/>
    </source>
</evidence>
<dbReference type="Pfam" id="PF24381">
    <property type="entry name" value="DUF7537"/>
    <property type="match status" value="1"/>
</dbReference>
<dbReference type="AlphaFoldDB" id="A0A5J5LI52"/>
<dbReference type="InterPro" id="IPR055959">
    <property type="entry name" value="DUF7537"/>
</dbReference>
<dbReference type="EMBL" id="RQWK01000001">
    <property type="protein sequence ID" value="KAA9409314.1"/>
    <property type="molecule type" value="Genomic_DNA"/>
</dbReference>
<comment type="caution">
    <text evidence="2">The sequence shown here is derived from an EMBL/GenBank/DDBJ whole genome shotgun (WGS) entry which is preliminary data.</text>
</comment>
<proteinExistence type="predicted"/>
<evidence type="ECO:0000256" key="1">
    <source>
        <dbReference type="SAM" id="MobiDB-lite"/>
    </source>
</evidence>
<dbReference type="Proteomes" id="UP000326244">
    <property type="component" value="Unassembled WGS sequence"/>
</dbReference>
<evidence type="ECO:0000313" key="2">
    <source>
        <dbReference type="EMBL" id="KAA9409314.1"/>
    </source>
</evidence>
<dbReference type="PROSITE" id="PS51257">
    <property type="entry name" value="PROKAR_LIPOPROTEIN"/>
    <property type="match status" value="1"/>
</dbReference>
<reference evidence="2 3" key="1">
    <citation type="submission" date="2018-11" db="EMBL/GenBank/DDBJ databases">
        <title>Genomic analysis of Haloarcula hispanica CBA1121.</title>
        <authorList>
            <person name="Kim Y.B."/>
            <person name="Roh S.W."/>
        </authorList>
    </citation>
    <scope>NUCLEOTIDE SEQUENCE [LARGE SCALE GENOMIC DNA]</scope>
    <source>
        <strain evidence="2 3">CBA1121</strain>
    </source>
</reference>